<comment type="subcellular location">
    <subcellularLocation>
        <location evidence="1">Membrane</location>
        <topology evidence="1">Multi-pass membrane protein</topology>
    </subcellularLocation>
</comment>
<dbReference type="PANTHER" id="PTHR24235:SF29">
    <property type="entry name" value="GH23382P"/>
    <property type="match status" value="1"/>
</dbReference>
<dbReference type="RefSeq" id="XP_030835433.1">
    <property type="nucleotide sequence ID" value="XM_030979573.1"/>
</dbReference>
<evidence type="ECO:0000313" key="14">
    <source>
        <dbReference type="Proteomes" id="UP000007110"/>
    </source>
</evidence>
<dbReference type="OMA" id="WISSCAL"/>
<dbReference type="Pfam" id="PF00001">
    <property type="entry name" value="7tm_1"/>
    <property type="match status" value="1"/>
</dbReference>
<feature type="transmembrane region" description="Helical" evidence="11">
    <location>
        <begin position="195"/>
        <end position="216"/>
    </location>
</feature>
<reference evidence="13" key="2">
    <citation type="submission" date="2021-01" db="UniProtKB">
        <authorList>
            <consortium name="EnsemblMetazoa"/>
        </authorList>
    </citation>
    <scope>IDENTIFICATION</scope>
</reference>
<accession>A0A7M7NEQ9</accession>
<feature type="domain" description="G-protein coupled receptors family 1 profile" evidence="12">
    <location>
        <begin position="53"/>
        <end position="305"/>
    </location>
</feature>
<feature type="transmembrane region" description="Helical" evidence="11">
    <location>
        <begin position="285"/>
        <end position="307"/>
    </location>
</feature>
<protein>
    <recommendedName>
        <fullName evidence="12">G-protein coupled receptors family 1 profile domain-containing protein</fullName>
    </recommendedName>
</protein>
<evidence type="ECO:0000256" key="7">
    <source>
        <dbReference type="ARBA" id="ARBA00023170"/>
    </source>
</evidence>
<dbReference type="PRINTS" id="PR00237">
    <property type="entry name" value="GPCRRHODOPSN"/>
</dbReference>
<evidence type="ECO:0000313" key="13">
    <source>
        <dbReference type="EnsemblMetazoa" id="XP_030835433"/>
    </source>
</evidence>
<dbReference type="GO" id="GO:0005886">
    <property type="term" value="C:plasma membrane"/>
    <property type="evidence" value="ECO:0000318"/>
    <property type="project" value="GO_Central"/>
</dbReference>
<evidence type="ECO:0000256" key="6">
    <source>
        <dbReference type="ARBA" id="ARBA00023136"/>
    </source>
</evidence>
<dbReference type="OrthoDB" id="10053194at2759"/>
<dbReference type="Proteomes" id="UP000007110">
    <property type="component" value="Unassembled WGS sequence"/>
</dbReference>
<evidence type="ECO:0000256" key="3">
    <source>
        <dbReference type="ARBA" id="ARBA00022692"/>
    </source>
</evidence>
<evidence type="ECO:0000256" key="5">
    <source>
        <dbReference type="ARBA" id="ARBA00023040"/>
    </source>
</evidence>
<dbReference type="GO" id="GO:0004983">
    <property type="term" value="F:neuropeptide Y receptor activity"/>
    <property type="evidence" value="ECO:0007669"/>
    <property type="project" value="InterPro"/>
</dbReference>
<dbReference type="InParanoid" id="A0A7M7NEQ9"/>
<evidence type="ECO:0000256" key="10">
    <source>
        <dbReference type="SAM" id="MobiDB-lite"/>
    </source>
</evidence>
<dbReference type="Gene3D" id="1.20.1070.10">
    <property type="entry name" value="Rhodopsin 7-helix transmembrane proteins"/>
    <property type="match status" value="1"/>
</dbReference>
<dbReference type="InterPro" id="IPR017452">
    <property type="entry name" value="GPCR_Rhodpsn_7TM"/>
</dbReference>
<dbReference type="FunFam" id="1.20.1070.10:FF:001002">
    <property type="entry name" value="Uncharacterized protein"/>
    <property type="match status" value="1"/>
</dbReference>
<dbReference type="GO" id="GO:0032870">
    <property type="term" value="P:cellular response to hormone stimulus"/>
    <property type="evidence" value="ECO:0000318"/>
    <property type="project" value="GO_Central"/>
</dbReference>
<dbReference type="KEGG" id="spu:578108"/>
<feature type="transmembrane region" description="Helical" evidence="11">
    <location>
        <begin position="152"/>
        <end position="175"/>
    </location>
</feature>
<keyword evidence="8 9" id="KW-0807">Transducer</keyword>
<evidence type="ECO:0000256" key="4">
    <source>
        <dbReference type="ARBA" id="ARBA00022989"/>
    </source>
</evidence>
<dbReference type="GeneID" id="578108"/>
<name>A0A7M7NEQ9_STRPU</name>
<keyword evidence="3 9" id="KW-0812">Transmembrane</keyword>
<keyword evidence="7 9" id="KW-0675">Receptor</keyword>
<evidence type="ECO:0000259" key="12">
    <source>
        <dbReference type="PROSITE" id="PS50262"/>
    </source>
</evidence>
<proteinExistence type="inferred from homology"/>
<dbReference type="AlphaFoldDB" id="A0A7M7NEQ9"/>
<comment type="similarity">
    <text evidence="2 9">Belongs to the G-protein coupled receptor 1 family.</text>
</comment>
<reference evidence="14" key="1">
    <citation type="submission" date="2015-02" db="EMBL/GenBank/DDBJ databases">
        <title>Genome sequencing for Strongylocentrotus purpuratus.</title>
        <authorList>
            <person name="Murali S."/>
            <person name="Liu Y."/>
            <person name="Vee V."/>
            <person name="English A."/>
            <person name="Wang M."/>
            <person name="Skinner E."/>
            <person name="Han Y."/>
            <person name="Muzny D.M."/>
            <person name="Worley K.C."/>
            <person name="Gibbs R.A."/>
        </authorList>
    </citation>
    <scope>NUCLEOTIDE SEQUENCE</scope>
</reference>
<keyword evidence="14" id="KW-1185">Reference proteome</keyword>
<organism evidence="13 14">
    <name type="scientific">Strongylocentrotus purpuratus</name>
    <name type="common">Purple sea urchin</name>
    <dbReference type="NCBI Taxonomy" id="7668"/>
    <lineage>
        <taxon>Eukaryota</taxon>
        <taxon>Metazoa</taxon>
        <taxon>Echinodermata</taxon>
        <taxon>Eleutherozoa</taxon>
        <taxon>Echinozoa</taxon>
        <taxon>Echinoidea</taxon>
        <taxon>Euechinoidea</taxon>
        <taxon>Echinacea</taxon>
        <taxon>Camarodonta</taxon>
        <taxon>Echinidea</taxon>
        <taxon>Strongylocentrotidae</taxon>
        <taxon>Strongylocentrotus</taxon>
    </lineage>
</organism>
<feature type="region of interest" description="Disordered" evidence="10">
    <location>
        <begin position="339"/>
        <end position="374"/>
    </location>
</feature>
<feature type="transmembrane region" description="Helical" evidence="11">
    <location>
        <begin position="37"/>
        <end position="62"/>
    </location>
</feature>
<dbReference type="PRINTS" id="PR01012">
    <property type="entry name" value="NRPEPTIDEYR"/>
</dbReference>
<dbReference type="InterPro" id="IPR000611">
    <property type="entry name" value="NPY_rcpt"/>
</dbReference>
<dbReference type="SUPFAM" id="SSF81321">
    <property type="entry name" value="Family A G protein-coupled receptor-like"/>
    <property type="match status" value="1"/>
</dbReference>
<keyword evidence="4 11" id="KW-1133">Transmembrane helix</keyword>
<feature type="transmembrane region" description="Helical" evidence="11">
    <location>
        <begin position="111"/>
        <end position="132"/>
    </location>
</feature>
<dbReference type="PROSITE" id="PS50262">
    <property type="entry name" value="G_PROTEIN_RECEP_F1_2"/>
    <property type="match status" value="1"/>
</dbReference>
<dbReference type="PROSITE" id="PS00237">
    <property type="entry name" value="G_PROTEIN_RECEP_F1_1"/>
    <property type="match status" value="1"/>
</dbReference>
<evidence type="ECO:0000256" key="2">
    <source>
        <dbReference type="ARBA" id="ARBA00010663"/>
    </source>
</evidence>
<dbReference type="FunCoup" id="A0A7M7NEQ9">
    <property type="interactions" value="1075"/>
</dbReference>
<feature type="transmembrane region" description="Helical" evidence="11">
    <location>
        <begin position="246"/>
        <end position="265"/>
    </location>
</feature>
<dbReference type="GO" id="GO:0004930">
    <property type="term" value="F:G protein-coupled receptor activity"/>
    <property type="evidence" value="ECO:0000318"/>
    <property type="project" value="GO_Central"/>
</dbReference>
<dbReference type="CDD" id="cd15392">
    <property type="entry name" value="7tmA_PR4-like"/>
    <property type="match status" value="1"/>
</dbReference>
<dbReference type="SMART" id="SM01381">
    <property type="entry name" value="7TM_GPCR_Srsx"/>
    <property type="match status" value="1"/>
</dbReference>
<keyword evidence="5 9" id="KW-0297">G-protein coupled receptor</keyword>
<evidence type="ECO:0000256" key="9">
    <source>
        <dbReference type="RuleBase" id="RU000688"/>
    </source>
</evidence>
<feature type="transmembrane region" description="Helical" evidence="11">
    <location>
        <begin position="74"/>
        <end position="99"/>
    </location>
</feature>
<evidence type="ECO:0000256" key="8">
    <source>
        <dbReference type="ARBA" id="ARBA00023224"/>
    </source>
</evidence>
<dbReference type="EnsemblMetazoa" id="XM_030979573">
    <property type="protein sequence ID" value="XP_030835433"/>
    <property type="gene ID" value="LOC578108"/>
</dbReference>
<keyword evidence="6 11" id="KW-0472">Membrane</keyword>
<dbReference type="InterPro" id="IPR000276">
    <property type="entry name" value="GPCR_Rhodpsn"/>
</dbReference>
<evidence type="ECO:0000256" key="11">
    <source>
        <dbReference type="SAM" id="Phobius"/>
    </source>
</evidence>
<evidence type="ECO:0000256" key="1">
    <source>
        <dbReference type="ARBA" id="ARBA00004141"/>
    </source>
</evidence>
<dbReference type="PANTHER" id="PTHR24235">
    <property type="entry name" value="NEUROPEPTIDE Y RECEPTOR"/>
    <property type="match status" value="1"/>
</dbReference>
<dbReference type="GO" id="GO:0007186">
    <property type="term" value="P:G protein-coupled receptor signaling pathway"/>
    <property type="evidence" value="ECO:0000318"/>
    <property type="project" value="GO_Central"/>
</dbReference>
<sequence>MTYVPDNETTDISVTLTSPFPREQADWYFKEPPWLQVLMIVTYATVSILGVGGNAVVCYIVLGHARMRTVTNYFIVNLALADILMAVMCVNLTLYATLYMRWPFGVVMCKITYFVQSLSVSVSIFTLIAISLDRYVAIMYPLRPRMTAKQTILIAICIWIFAGAYAMPMLIYAHVASDESASFCTDSDWRFTKHYSWVGLILQYILPLSVLAIVYIRLARKIWGRRTPGEVQANRDKKLSESKTKLVKMFATVVLIFALCYLPIHTLNLIQDIHYSILYFPYIKLIYLAGHLISMSNCFVNPFIYCWMNRKFRNGFKAAFRCLPCVTYDPEWLASKGQERRGTSHTQLESMSMSSRSDRKCPPDTYQRNGSTRNHRRLSDLIAAAERSQNHSNI</sequence>
<feature type="compositionally biased region" description="Polar residues" evidence="10">
    <location>
        <begin position="344"/>
        <end position="355"/>
    </location>
</feature>